<reference evidence="2 3" key="1">
    <citation type="submission" date="2020-10" db="EMBL/GenBank/DDBJ databases">
        <title>Aquamicrobium zhengzhouensis sp. nov., a exopolysaccharide producing bacterium isolated from farmland soil.</title>
        <authorList>
            <person name="Wang X."/>
        </authorList>
    </citation>
    <scope>NUCLEOTIDE SEQUENCE [LARGE SCALE GENOMIC DNA]</scope>
    <source>
        <strain evidence="3">cd-1</strain>
    </source>
</reference>
<protein>
    <submittedName>
        <fullName evidence="2">Uncharacterized protein</fullName>
    </submittedName>
</protein>
<accession>A0ABS0SG54</accession>
<keyword evidence="1" id="KW-0472">Membrane</keyword>
<name>A0ABS0SG54_9HYPH</name>
<keyword evidence="1" id="KW-1133">Transmembrane helix</keyword>
<evidence type="ECO:0000256" key="1">
    <source>
        <dbReference type="SAM" id="Phobius"/>
    </source>
</evidence>
<gene>
    <name evidence="2" type="ORF">IOD40_12160</name>
</gene>
<evidence type="ECO:0000313" key="3">
    <source>
        <dbReference type="Proteomes" id="UP000601789"/>
    </source>
</evidence>
<sequence length="63" mass="6900">MEKKIDGNRARQGRSGWPVLVVLICALILVAIGWWAVEIYGESIEPENPIGETPTEQVPANPS</sequence>
<organism evidence="2 3">
    <name type="scientific">Aquamicrobium zhengzhouense</name>
    <dbReference type="NCBI Taxonomy" id="2781738"/>
    <lineage>
        <taxon>Bacteria</taxon>
        <taxon>Pseudomonadati</taxon>
        <taxon>Pseudomonadota</taxon>
        <taxon>Alphaproteobacteria</taxon>
        <taxon>Hyphomicrobiales</taxon>
        <taxon>Phyllobacteriaceae</taxon>
        <taxon>Aquamicrobium</taxon>
    </lineage>
</organism>
<comment type="caution">
    <text evidence="2">The sequence shown here is derived from an EMBL/GenBank/DDBJ whole genome shotgun (WGS) entry which is preliminary data.</text>
</comment>
<feature type="transmembrane region" description="Helical" evidence="1">
    <location>
        <begin position="16"/>
        <end position="37"/>
    </location>
</feature>
<dbReference type="RefSeq" id="WP_198476816.1">
    <property type="nucleotide sequence ID" value="NZ_JADGMQ010000008.1"/>
</dbReference>
<proteinExistence type="predicted"/>
<evidence type="ECO:0000313" key="2">
    <source>
        <dbReference type="EMBL" id="MBI1621413.1"/>
    </source>
</evidence>
<dbReference type="EMBL" id="JADGMQ010000008">
    <property type="protein sequence ID" value="MBI1621413.1"/>
    <property type="molecule type" value="Genomic_DNA"/>
</dbReference>
<keyword evidence="1" id="KW-0812">Transmembrane</keyword>
<keyword evidence="3" id="KW-1185">Reference proteome</keyword>
<dbReference type="Proteomes" id="UP000601789">
    <property type="component" value="Unassembled WGS sequence"/>
</dbReference>